<dbReference type="Proteomes" id="UP000230423">
    <property type="component" value="Unassembled WGS sequence"/>
</dbReference>
<keyword evidence="3" id="KW-1185">Reference proteome</keyword>
<accession>A0A2G9UY06</accession>
<gene>
    <name evidence="2" type="ORF">TELCIR_02895</name>
</gene>
<evidence type="ECO:0000256" key="1">
    <source>
        <dbReference type="SAM" id="MobiDB-lite"/>
    </source>
</evidence>
<dbReference type="EMBL" id="KZ345184">
    <property type="protein sequence ID" value="PIO75073.1"/>
    <property type="molecule type" value="Genomic_DNA"/>
</dbReference>
<sequence>MCTLTPLAPTPVGAAASMSSLEPEPPTIDWGAPSSTQQPTIRAPSLPNLASQNSPAFPVTFEEESSAVADNGPLHQLPPAPARLQQNAPAAQSQVASSGRDPFIVMWEQIKNVPLSNITQRWVQPCGAH</sequence>
<organism evidence="2 3">
    <name type="scientific">Teladorsagia circumcincta</name>
    <name type="common">Brown stomach worm</name>
    <name type="synonym">Ostertagia circumcincta</name>
    <dbReference type="NCBI Taxonomy" id="45464"/>
    <lineage>
        <taxon>Eukaryota</taxon>
        <taxon>Metazoa</taxon>
        <taxon>Ecdysozoa</taxon>
        <taxon>Nematoda</taxon>
        <taxon>Chromadorea</taxon>
        <taxon>Rhabditida</taxon>
        <taxon>Rhabditina</taxon>
        <taxon>Rhabditomorpha</taxon>
        <taxon>Strongyloidea</taxon>
        <taxon>Trichostrongylidae</taxon>
        <taxon>Teladorsagia</taxon>
    </lineage>
</organism>
<evidence type="ECO:0000313" key="3">
    <source>
        <dbReference type="Proteomes" id="UP000230423"/>
    </source>
</evidence>
<evidence type="ECO:0000313" key="2">
    <source>
        <dbReference type="EMBL" id="PIO75073.1"/>
    </source>
</evidence>
<dbReference type="OrthoDB" id="5857564at2759"/>
<dbReference type="AlphaFoldDB" id="A0A2G9UY06"/>
<reference evidence="2 3" key="1">
    <citation type="submission" date="2015-09" db="EMBL/GenBank/DDBJ databases">
        <title>Draft genome of the parasitic nematode Teladorsagia circumcincta isolate WARC Sus (inbred).</title>
        <authorList>
            <person name="Mitreva M."/>
        </authorList>
    </citation>
    <scope>NUCLEOTIDE SEQUENCE [LARGE SCALE GENOMIC DNA]</scope>
    <source>
        <strain evidence="2 3">S</strain>
    </source>
</reference>
<name>A0A2G9UY06_TELCI</name>
<feature type="region of interest" description="Disordered" evidence="1">
    <location>
        <begin position="1"/>
        <end position="98"/>
    </location>
</feature>
<proteinExistence type="predicted"/>
<feature type="compositionally biased region" description="Polar residues" evidence="1">
    <location>
        <begin position="84"/>
        <end position="97"/>
    </location>
</feature>
<protein>
    <submittedName>
        <fullName evidence="2">Uncharacterized protein</fullName>
    </submittedName>
</protein>